<feature type="compositionally biased region" description="Acidic residues" evidence="1">
    <location>
        <begin position="94"/>
        <end position="116"/>
    </location>
</feature>
<evidence type="ECO:0000313" key="2">
    <source>
        <dbReference type="EnsemblMetazoa" id="AMAM014636-PA"/>
    </source>
</evidence>
<accession>A0A182SW59</accession>
<reference evidence="2" key="2">
    <citation type="submission" date="2020-05" db="UniProtKB">
        <authorList>
            <consortium name="EnsemblMetazoa"/>
        </authorList>
    </citation>
    <scope>IDENTIFICATION</scope>
    <source>
        <strain evidence="2">maculatus3</strain>
    </source>
</reference>
<feature type="region of interest" description="Disordered" evidence="1">
    <location>
        <begin position="1"/>
        <end position="184"/>
    </location>
</feature>
<feature type="compositionally biased region" description="Polar residues" evidence="1">
    <location>
        <begin position="1"/>
        <end position="14"/>
    </location>
</feature>
<dbReference type="EnsemblMetazoa" id="AMAM014636-RA">
    <property type="protein sequence ID" value="AMAM014636-PA"/>
    <property type="gene ID" value="AMAM014636"/>
</dbReference>
<keyword evidence="3" id="KW-1185">Reference proteome</keyword>
<feature type="compositionally biased region" description="Basic residues" evidence="1">
    <location>
        <begin position="15"/>
        <end position="24"/>
    </location>
</feature>
<dbReference type="VEuPathDB" id="VectorBase:AMAM014636"/>
<reference evidence="3" key="1">
    <citation type="submission" date="2013-09" db="EMBL/GenBank/DDBJ databases">
        <title>The Genome Sequence of Anopheles maculatus species B.</title>
        <authorList>
            <consortium name="The Broad Institute Genomics Platform"/>
            <person name="Neafsey D.E."/>
            <person name="Besansky N."/>
            <person name="Howell P."/>
            <person name="Walton C."/>
            <person name="Young S.K."/>
            <person name="Zeng Q."/>
            <person name="Gargeya S."/>
            <person name="Fitzgerald M."/>
            <person name="Haas B."/>
            <person name="Abouelleil A."/>
            <person name="Allen A.W."/>
            <person name="Alvarado L."/>
            <person name="Arachchi H.M."/>
            <person name="Berlin A.M."/>
            <person name="Chapman S.B."/>
            <person name="Gainer-Dewar J."/>
            <person name="Goldberg J."/>
            <person name="Griggs A."/>
            <person name="Gujja S."/>
            <person name="Hansen M."/>
            <person name="Howarth C."/>
            <person name="Imamovic A."/>
            <person name="Ireland A."/>
            <person name="Larimer J."/>
            <person name="McCowan C."/>
            <person name="Murphy C."/>
            <person name="Pearson M."/>
            <person name="Poon T.W."/>
            <person name="Priest M."/>
            <person name="Roberts A."/>
            <person name="Saif S."/>
            <person name="Shea T."/>
            <person name="Sisk P."/>
            <person name="Sykes S."/>
            <person name="Wortman J."/>
            <person name="Nusbaum C."/>
            <person name="Birren B."/>
        </authorList>
    </citation>
    <scope>NUCLEOTIDE SEQUENCE [LARGE SCALE GENOMIC DNA]</scope>
    <source>
        <strain evidence="3">maculatus3</strain>
    </source>
</reference>
<dbReference type="AlphaFoldDB" id="A0A182SW59"/>
<proteinExistence type="predicted"/>
<sequence length="250" mass="27527">MLQTNPLLGTALSQQKRKRGRPRKLSGSDAGEGETDGNFIGTGEEYDSSSMDIMDVKIASSGASNSGDDDQQLRIVSSRTDDCDTPMHEKSEQMDEYDDEEMDDDADELVEDDDLETGPGDEPRGGTTPSLDDSMEVTTNNANNAHTNRSGRQHQRQGANSALTKPSRASKRTRMAATSNLRNNENSNMSGKYEFWLYYCVDRVQLANCDTQNAQKSTISSRALTLHIRLILRTNTIGVCPSIVCFICVL</sequence>
<name>A0A182SW59_9DIPT</name>
<feature type="compositionally biased region" description="Basic and acidic residues" evidence="1">
    <location>
        <begin position="79"/>
        <end position="93"/>
    </location>
</feature>
<evidence type="ECO:0000256" key="1">
    <source>
        <dbReference type="SAM" id="MobiDB-lite"/>
    </source>
</evidence>
<feature type="compositionally biased region" description="Low complexity" evidence="1">
    <location>
        <begin position="138"/>
        <end position="148"/>
    </location>
</feature>
<dbReference type="Proteomes" id="UP000075901">
    <property type="component" value="Unassembled WGS sequence"/>
</dbReference>
<organism evidence="2 3">
    <name type="scientific">Anopheles maculatus</name>
    <dbReference type="NCBI Taxonomy" id="74869"/>
    <lineage>
        <taxon>Eukaryota</taxon>
        <taxon>Metazoa</taxon>
        <taxon>Ecdysozoa</taxon>
        <taxon>Arthropoda</taxon>
        <taxon>Hexapoda</taxon>
        <taxon>Insecta</taxon>
        <taxon>Pterygota</taxon>
        <taxon>Neoptera</taxon>
        <taxon>Endopterygota</taxon>
        <taxon>Diptera</taxon>
        <taxon>Nematocera</taxon>
        <taxon>Culicoidea</taxon>
        <taxon>Culicidae</taxon>
        <taxon>Anophelinae</taxon>
        <taxon>Anopheles</taxon>
        <taxon>Anopheles maculatus group</taxon>
    </lineage>
</organism>
<protein>
    <submittedName>
        <fullName evidence="2">Uncharacterized protein</fullName>
    </submittedName>
</protein>
<evidence type="ECO:0000313" key="3">
    <source>
        <dbReference type="Proteomes" id="UP000075901"/>
    </source>
</evidence>